<evidence type="ECO:0000313" key="8">
    <source>
        <dbReference type="Proteomes" id="UP001336250"/>
    </source>
</evidence>
<dbReference type="InterPro" id="IPR010583">
    <property type="entry name" value="MipA"/>
</dbReference>
<feature type="compositionally biased region" description="Low complexity" evidence="6">
    <location>
        <begin position="10"/>
        <end position="22"/>
    </location>
</feature>
<evidence type="ECO:0000256" key="1">
    <source>
        <dbReference type="ARBA" id="ARBA00004442"/>
    </source>
</evidence>
<keyword evidence="8" id="KW-1185">Reference proteome</keyword>
<dbReference type="PANTHER" id="PTHR38776:SF1">
    <property type="entry name" value="MLTA-INTERACTING PROTEIN-RELATED"/>
    <property type="match status" value="1"/>
</dbReference>
<name>A0AAW9QJR2_9BURK</name>
<feature type="region of interest" description="Disordered" evidence="6">
    <location>
        <begin position="1"/>
        <end position="33"/>
    </location>
</feature>
<evidence type="ECO:0000256" key="2">
    <source>
        <dbReference type="ARBA" id="ARBA00005722"/>
    </source>
</evidence>
<gene>
    <name evidence="7" type="ORF">V4F39_26465</name>
</gene>
<evidence type="ECO:0000256" key="5">
    <source>
        <dbReference type="ARBA" id="ARBA00023237"/>
    </source>
</evidence>
<organism evidence="7 8">
    <name type="scientific">Aquincola agrisoli</name>
    <dbReference type="NCBI Taxonomy" id="3119538"/>
    <lineage>
        <taxon>Bacteria</taxon>
        <taxon>Pseudomonadati</taxon>
        <taxon>Pseudomonadota</taxon>
        <taxon>Betaproteobacteria</taxon>
        <taxon>Burkholderiales</taxon>
        <taxon>Sphaerotilaceae</taxon>
        <taxon>Aquincola</taxon>
    </lineage>
</organism>
<evidence type="ECO:0000256" key="3">
    <source>
        <dbReference type="ARBA" id="ARBA00022729"/>
    </source>
</evidence>
<accession>A0AAW9QJR2</accession>
<reference evidence="7 8" key="1">
    <citation type="submission" date="2024-02" db="EMBL/GenBank/DDBJ databases">
        <title>Genome sequence of Aquincola sp. MAHUQ-54.</title>
        <authorList>
            <person name="Huq M.A."/>
        </authorList>
    </citation>
    <scope>NUCLEOTIDE SEQUENCE [LARGE SCALE GENOMIC DNA]</scope>
    <source>
        <strain evidence="7 8">MAHUQ-54</strain>
    </source>
</reference>
<evidence type="ECO:0000256" key="6">
    <source>
        <dbReference type="SAM" id="MobiDB-lite"/>
    </source>
</evidence>
<dbReference type="Proteomes" id="UP001336250">
    <property type="component" value="Unassembled WGS sequence"/>
</dbReference>
<dbReference type="GO" id="GO:0009252">
    <property type="term" value="P:peptidoglycan biosynthetic process"/>
    <property type="evidence" value="ECO:0007669"/>
    <property type="project" value="TreeGrafter"/>
</dbReference>
<comment type="caution">
    <text evidence="7">The sequence shown here is derived from an EMBL/GenBank/DDBJ whole genome shotgun (WGS) entry which is preliminary data.</text>
</comment>
<dbReference type="GO" id="GO:0009279">
    <property type="term" value="C:cell outer membrane"/>
    <property type="evidence" value="ECO:0007669"/>
    <property type="project" value="UniProtKB-SubCell"/>
</dbReference>
<protein>
    <submittedName>
        <fullName evidence="7">MipA/OmpV family protein</fullName>
    </submittedName>
</protein>
<evidence type="ECO:0000256" key="4">
    <source>
        <dbReference type="ARBA" id="ARBA00023136"/>
    </source>
</evidence>
<dbReference type="AlphaFoldDB" id="A0AAW9QJR2"/>
<keyword evidence="3" id="KW-0732">Signal</keyword>
<keyword evidence="5" id="KW-0998">Cell outer membrane</keyword>
<evidence type="ECO:0000313" key="7">
    <source>
        <dbReference type="EMBL" id="MEF7617481.1"/>
    </source>
</evidence>
<dbReference type="EMBL" id="JAZIBG010000058">
    <property type="protein sequence ID" value="MEF7617481.1"/>
    <property type="molecule type" value="Genomic_DNA"/>
</dbReference>
<dbReference type="Pfam" id="PF06629">
    <property type="entry name" value="MipA"/>
    <property type="match status" value="1"/>
</dbReference>
<comment type="similarity">
    <text evidence="2">Belongs to the MipA/OmpV family.</text>
</comment>
<comment type="subcellular location">
    <subcellularLocation>
        <location evidence="1">Cell outer membrane</location>
    </subcellularLocation>
</comment>
<sequence length="287" mass="31148">METDPMANRVPAPASALVPASARTPARPSGRRPFRSAVAAAALGALIGPAAWAQAPAPEAGTGPASPWGLGLGVAYDRQPYRDFDDKAQALPLLVYENRWVSIFGPRIDLKLPSAGPVSFRLRAAYSGDGYEDDDSPYLRGMDKRKSSFWLGGAATWRNEIANVSAEWLGDASGHSKGQRFKLQAERRFQAGAFDLTPRLAAQWVDSKYVDYYYGVRSSEVRLGRSVYEGDATVNVEAGLRIGYGITPKQSVFLDVSTTRLGSGIKDSPLVDRSSTSGVRIGYFYRF</sequence>
<proteinExistence type="inferred from homology"/>
<dbReference type="PANTHER" id="PTHR38776">
    <property type="entry name" value="MLTA-INTERACTING PROTEIN-RELATED"/>
    <property type="match status" value="1"/>
</dbReference>
<keyword evidence="4" id="KW-0472">Membrane</keyword>